<name>A0AAP4BCY8_9FIRM</name>
<dbReference type="InterPro" id="IPR029039">
    <property type="entry name" value="Flavoprotein-like_sf"/>
</dbReference>
<keyword evidence="2" id="KW-0560">Oxidoreductase</keyword>
<evidence type="ECO:0000313" key="3">
    <source>
        <dbReference type="Proteomes" id="UP001300383"/>
    </source>
</evidence>
<dbReference type="Gene3D" id="3.40.50.360">
    <property type="match status" value="1"/>
</dbReference>
<organism evidence="2 3">
    <name type="scientific">Fusibacillus kribbianus</name>
    <dbReference type="NCBI Taxonomy" id="3044208"/>
    <lineage>
        <taxon>Bacteria</taxon>
        <taxon>Bacillati</taxon>
        <taxon>Bacillota</taxon>
        <taxon>Clostridia</taxon>
        <taxon>Lachnospirales</taxon>
        <taxon>Lachnospiraceae</taxon>
        <taxon>Fusibacillus</taxon>
    </lineage>
</organism>
<proteinExistence type="predicted"/>
<dbReference type="PANTHER" id="PTHR43741">
    <property type="entry name" value="FMN-DEPENDENT NADH-AZOREDUCTASE 1"/>
    <property type="match status" value="1"/>
</dbReference>
<evidence type="ECO:0000313" key="2">
    <source>
        <dbReference type="EMBL" id="MDI9242778.1"/>
    </source>
</evidence>
<dbReference type="RefSeq" id="WP_283231221.1">
    <property type="nucleotide sequence ID" value="NZ_JASGBQ010000018.1"/>
</dbReference>
<protein>
    <submittedName>
        <fullName evidence="2">NAD(P)H-dependent oxidoreductase</fullName>
        <ecNumber evidence="2">1.-.-.-</ecNumber>
    </submittedName>
</protein>
<dbReference type="EC" id="1.-.-.-" evidence="2"/>
<evidence type="ECO:0000259" key="1">
    <source>
        <dbReference type="Pfam" id="PF03358"/>
    </source>
</evidence>
<sequence>MKITMIHGQNHEGNTCMVARELANKVGGEIREFFLPRDFNKPCLGCYTCFKTDLSNCPHYRELEPLIAAMLEADLLILDSPVYVYHAAGPMMSFLDHFGTWWMVHRPLPEMSRKQAVVVATAAGGGMKSTVQDMADSLEMWGIRKVYKLGLGVQAVKPDEIPGRILNSIHRKTDRLSRRIKENAGRNGSNIRAKKWFYLMRFAQKHFQPPMEPDYGYWEKNGWHGKKRPWKQ</sequence>
<accession>A0AAP4BCY8</accession>
<dbReference type="EMBL" id="JASGBQ010000018">
    <property type="protein sequence ID" value="MDI9242778.1"/>
    <property type="molecule type" value="Genomic_DNA"/>
</dbReference>
<dbReference type="InterPro" id="IPR050104">
    <property type="entry name" value="FMN-dep_NADH:Q_OxRdtase_AzoR1"/>
</dbReference>
<gene>
    <name evidence="2" type="ORF">QJ036_09900</name>
</gene>
<feature type="domain" description="NADPH-dependent FMN reductase-like" evidence="1">
    <location>
        <begin position="1"/>
        <end position="141"/>
    </location>
</feature>
<dbReference type="PANTHER" id="PTHR43741:SF4">
    <property type="entry name" value="FMN-DEPENDENT NADH:QUINONE OXIDOREDUCTASE"/>
    <property type="match status" value="1"/>
</dbReference>
<keyword evidence="3" id="KW-1185">Reference proteome</keyword>
<comment type="caution">
    <text evidence="2">The sequence shown here is derived from an EMBL/GenBank/DDBJ whole genome shotgun (WGS) entry which is preliminary data.</text>
</comment>
<dbReference type="Proteomes" id="UP001300383">
    <property type="component" value="Unassembled WGS sequence"/>
</dbReference>
<dbReference type="InterPro" id="IPR005025">
    <property type="entry name" value="FMN_Rdtase-like_dom"/>
</dbReference>
<reference evidence="2 3" key="1">
    <citation type="submission" date="2023-05" db="EMBL/GenBank/DDBJ databases">
        <title>[ruminococcus] sp. nov., isolated from a pig farm feces dump.</title>
        <authorList>
            <person name="Chang Y.-H."/>
        </authorList>
    </citation>
    <scope>NUCLEOTIDE SEQUENCE [LARGE SCALE GENOMIC DNA]</scope>
    <source>
        <strain evidence="2 3">YH-rum2234</strain>
    </source>
</reference>
<dbReference type="AlphaFoldDB" id="A0AAP4BCY8"/>
<dbReference type="SUPFAM" id="SSF52218">
    <property type="entry name" value="Flavoproteins"/>
    <property type="match status" value="1"/>
</dbReference>
<dbReference type="Pfam" id="PF03358">
    <property type="entry name" value="FMN_red"/>
    <property type="match status" value="1"/>
</dbReference>
<dbReference type="GO" id="GO:0016491">
    <property type="term" value="F:oxidoreductase activity"/>
    <property type="evidence" value="ECO:0007669"/>
    <property type="project" value="UniProtKB-KW"/>
</dbReference>